<evidence type="ECO:0000313" key="2">
    <source>
        <dbReference type="Proteomes" id="UP000004994"/>
    </source>
</evidence>
<organism evidence="1">
    <name type="scientific">Solanum lycopersicum</name>
    <name type="common">Tomato</name>
    <name type="synonym">Lycopersicon esculentum</name>
    <dbReference type="NCBI Taxonomy" id="4081"/>
    <lineage>
        <taxon>Eukaryota</taxon>
        <taxon>Viridiplantae</taxon>
        <taxon>Streptophyta</taxon>
        <taxon>Embryophyta</taxon>
        <taxon>Tracheophyta</taxon>
        <taxon>Spermatophyta</taxon>
        <taxon>Magnoliopsida</taxon>
        <taxon>eudicotyledons</taxon>
        <taxon>Gunneridae</taxon>
        <taxon>Pentapetalae</taxon>
        <taxon>asterids</taxon>
        <taxon>lamiids</taxon>
        <taxon>Solanales</taxon>
        <taxon>Solanaceae</taxon>
        <taxon>Solanoideae</taxon>
        <taxon>Solaneae</taxon>
        <taxon>Solanum</taxon>
        <taxon>Solanum subgen. Lycopersicon</taxon>
    </lineage>
</organism>
<protein>
    <recommendedName>
        <fullName evidence="3">Replication factor A C-terminal domain-containing protein</fullName>
    </recommendedName>
</protein>
<reference evidence="1" key="1">
    <citation type="journal article" date="2012" name="Nature">
        <title>The tomato genome sequence provides insights into fleshy fruit evolution.</title>
        <authorList>
            <consortium name="Tomato Genome Consortium"/>
        </authorList>
    </citation>
    <scope>NUCLEOTIDE SEQUENCE [LARGE SCALE GENOMIC DNA]</scope>
    <source>
        <strain evidence="1">cv. Heinz 1706</strain>
    </source>
</reference>
<dbReference type="Proteomes" id="UP000004994">
    <property type="component" value="Chromosome 1"/>
</dbReference>
<dbReference type="Gramene" id="Solyc01g056887.1.1">
    <property type="protein sequence ID" value="Solyc01g056887.1.1"/>
    <property type="gene ID" value="Solyc01g056887.1"/>
</dbReference>
<reference evidence="1" key="2">
    <citation type="submission" date="2019-01" db="UniProtKB">
        <authorList>
            <consortium name="EnsemblPlants"/>
        </authorList>
    </citation>
    <scope>IDENTIFICATION</scope>
    <source>
        <strain evidence="1">cv. Heinz 1706</strain>
    </source>
</reference>
<dbReference type="InParanoid" id="A0A3Q7EXB5"/>
<proteinExistence type="predicted"/>
<accession>A0A3Q7EXB5</accession>
<name>A0A3Q7EXB5_SOLLC</name>
<evidence type="ECO:0008006" key="3">
    <source>
        <dbReference type="Google" id="ProtNLM"/>
    </source>
</evidence>
<keyword evidence="2" id="KW-1185">Reference proteome</keyword>
<evidence type="ECO:0000313" key="1">
    <source>
        <dbReference type="EnsemblPlants" id="Solyc01g056887.1.1"/>
    </source>
</evidence>
<dbReference type="AlphaFoldDB" id="A0A3Q7EXB5"/>
<sequence length="119" mass="13480">MEVEVAAIDAIIGWDIVVAECQFELTIKDDTGSTTTMISDKIGEELLSLTVAEIHDILCIKCNTFLQYGWQHHFVLMAITFGVYSTDFAAYLQEIDRYLNLAINDKFLNKPRCILNDAE</sequence>
<dbReference type="EnsemblPlants" id="Solyc01g056887.1.1">
    <property type="protein sequence ID" value="Solyc01g056887.1.1"/>
    <property type="gene ID" value="Solyc01g056887.1"/>
</dbReference>